<sequence length="230" mass="25997">MSTIGRLPLIFRLTHPSRATKIIIESEMALQFHGLRAATRVVGRWHRRTARTVDRGMRLGYAVERLCRRAVEAESRPRRVGSQLLTATQARRQLDRSPAVGTAALSRIVLASDVERRRLLRSVDRKIAMLGRLAARLERDSERLQYLIERCYLGPQQDILLARSLAGDGEADRMPVVRALPDLTFMVLAVGRLEVVTHEASVCREEAHGTRALFPFVPEQRHEPAVAVRN</sequence>
<protein>
    <submittedName>
        <fullName evidence="1">Uncharacterized protein</fullName>
    </submittedName>
</protein>
<evidence type="ECO:0000313" key="1">
    <source>
        <dbReference type="EMBL" id="MBB5893418.1"/>
    </source>
</evidence>
<keyword evidence="2" id="KW-1185">Reference proteome</keyword>
<gene>
    <name evidence="1" type="ORF">BJ998_004614</name>
</gene>
<dbReference type="RefSeq" id="WP_184864709.1">
    <property type="nucleotide sequence ID" value="NZ_JACHIR010000001.1"/>
</dbReference>
<name>A0A7W9KJG6_9PSEU</name>
<dbReference type="EMBL" id="JACHIR010000001">
    <property type="protein sequence ID" value="MBB5893418.1"/>
    <property type="molecule type" value="Genomic_DNA"/>
</dbReference>
<comment type="caution">
    <text evidence="1">The sequence shown here is derived from an EMBL/GenBank/DDBJ whole genome shotgun (WGS) entry which is preliminary data.</text>
</comment>
<organism evidence="1 2">
    <name type="scientific">Kutzneria kofuensis</name>
    <dbReference type="NCBI Taxonomy" id="103725"/>
    <lineage>
        <taxon>Bacteria</taxon>
        <taxon>Bacillati</taxon>
        <taxon>Actinomycetota</taxon>
        <taxon>Actinomycetes</taxon>
        <taxon>Pseudonocardiales</taxon>
        <taxon>Pseudonocardiaceae</taxon>
        <taxon>Kutzneria</taxon>
    </lineage>
</organism>
<dbReference type="AlphaFoldDB" id="A0A7W9KJG6"/>
<reference evidence="1 2" key="1">
    <citation type="submission" date="2020-08" db="EMBL/GenBank/DDBJ databases">
        <title>Sequencing the genomes of 1000 actinobacteria strains.</title>
        <authorList>
            <person name="Klenk H.-P."/>
        </authorList>
    </citation>
    <scope>NUCLEOTIDE SEQUENCE [LARGE SCALE GENOMIC DNA]</scope>
    <source>
        <strain evidence="1 2">DSM 43851</strain>
    </source>
</reference>
<dbReference type="Proteomes" id="UP000585638">
    <property type="component" value="Unassembled WGS sequence"/>
</dbReference>
<proteinExistence type="predicted"/>
<evidence type="ECO:0000313" key="2">
    <source>
        <dbReference type="Proteomes" id="UP000585638"/>
    </source>
</evidence>
<accession>A0A7W9KJG6</accession>